<proteinExistence type="predicted"/>
<dbReference type="InParanoid" id="D9Q368"/>
<keyword evidence="4" id="KW-1185">Reference proteome</keyword>
<dbReference type="InterPro" id="IPR011674">
    <property type="entry name" value="DUF1616"/>
</dbReference>
<keyword evidence="1" id="KW-0472">Membrane</keyword>
<feature type="domain" description="DUF1616" evidence="2">
    <location>
        <begin position="74"/>
        <end position="180"/>
    </location>
</feature>
<keyword evidence="1" id="KW-0812">Transmembrane</keyword>
<feature type="transmembrane region" description="Helical" evidence="1">
    <location>
        <begin position="127"/>
        <end position="149"/>
    </location>
</feature>
<reference evidence="3 4" key="1">
    <citation type="journal article" date="2010" name="Appl. Environ. Microbiol.">
        <title>The genome sequence of the crenarchaeon Acidilobus saccharovorans supports a new order, Acidilobales, and suggests an important ecological role in terrestrial acidic hot springs.</title>
        <authorList>
            <person name="Mardanov A.V."/>
            <person name="Svetlitchnyi V.A."/>
            <person name="Beletsky A.V."/>
            <person name="Prokofeva M.I."/>
            <person name="Bonch-Osmolovskaya E.A."/>
            <person name="Ravin N.V."/>
            <person name="Skryabin K.G."/>
        </authorList>
    </citation>
    <scope>NUCLEOTIDE SEQUENCE [LARGE SCALE GENOMIC DNA]</scope>
    <source>
        <strain evidence="4">DSM 16705 / JCM 18335 / VKM B-2471 / 345-15</strain>
    </source>
</reference>
<name>D9Q368_ACIS3</name>
<dbReference type="Pfam" id="PF07760">
    <property type="entry name" value="DUF1616"/>
    <property type="match status" value="1"/>
</dbReference>
<keyword evidence="1" id="KW-1133">Transmembrane helix</keyword>
<dbReference type="EMBL" id="CP001742">
    <property type="protein sequence ID" value="ADL19756.1"/>
    <property type="molecule type" value="Genomic_DNA"/>
</dbReference>
<feature type="transmembrane region" description="Helical" evidence="1">
    <location>
        <begin position="155"/>
        <end position="173"/>
    </location>
</feature>
<dbReference type="Proteomes" id="UP000000346">
    <property type="component" value="Chromosome"/>
</dbReference>
<dbReference type="STRING" id="666510.ASAC_1351"/>
<protein>
    <recommendedName>
        <fullName evidence="2">DUF1616 domain-containing protein</fullName>
    </recommendedName>
</protein>
<evidence type="ECO:0000256" key="1">
    <source>
        <dbReference type="SAM" id="Phobius"/>
    </source>
</evidence>
<accession>D9Q368</accession>
<organism evidence="3 4">
    <name type="scientific">Acidilobus saccharovorans (strain DSM 16705 / JCM 18335 / VKM B-2471 / 345-15)</name>
    <dbReference type="NCBI Taxonomy" id="666510"/>
    <lineage>
        <taxon>Archaea</taxon>
        <taxon>Thermoproteota</taxon>
        <taxon>Thermoprotei</taxon>
        <taxon>Acidilobales</taxon>
        <taxon>Acidilobaceae</taxon>
        <taxon>Acidilobus</taxon>
    </lineage>
</organism>
<dbReference type="GeneID" id="9499607"/>
<feature type="transmembrane region" description="Helical" evidence="1">
    <location>
        <begin position="64"/>
        <end position="83"/>
    </location>
</feature>
<evidence type="ECO:0000313" key="4">
    <source>
        <dbReference type="Proteomes" id="UP000000346"/>
    </source>
</evidence>
<evidence type="ECO:0000259" key="2">
    <source>
        <dbReference type="Pfam" id="PF07760"/>
    </source>
</evidence>
<dbReference type="HOGENOM" id="CLU_1458129_0_0_2"/>
<dbReference type="eggNOG" id="arCOG02887">
    <property type="taxonomic scope" value="Archaea"/>
</dbReference>
<evidence type="ECO:0000313" key="3">
    <source>
        <dbReference type="EMBL" id="ADL19756.1"/>
    </source>
</evidence>
<gene>
    <name evidence="3" type="ordered locus">ASAC_1351</name>
</gene>
<dbReference type="KEGG" id="asc:ASAC_1351"/>
<sequence>MSEEAIRRAIKEGGGSLYVWEIASSMGYGEEVARALWSMRESGEIDVRGEGRGFAAYMLSPASWWAWLALLGVALGVVAALLVPHSPVQLEFIKVAMGAPSLFYIPGLALVRALYPEWKWKGFDEAALAIAMSLSLLPIIGITLVTIGVDLTVNTTLISVDGLSVALILVAAARRASYEEALRRS</sequence>
<dbReference type="AlphaFoldDB" id="D9Q368"/>
<dbReference type="RefSeq" id="WP_013267268.1">
    <property type="nucleotide sequence ID" value="NC_014374.1"/>
</dbReference>
<feature type="transmembrane region" description="Helical" evidence="1">
    <location>
        <begin position="95"/>
        <end position="115"/>
    </location>
</feature>